<dbReference type="InterPro" id="IPR014710">
    <property type="entry name" value="RmlC-like_jellyroll"/>
</dbReference>
<evidence type="ECO:0000313" key="5">
    <source>
        <dbReference type="Proteomes" id="UP000054937"/>
    </source>
</evidence>
<dbReference type="EMBL" id="LDAU01000105">
    <property type="protein sequence ID" value="KRX05630.1"/>
    <property type="molecule type" value="Genomic_DNA"/>
</dbReference>
<name>A0A0V0QTP6_PSEPJ</name>
<feature type="compositionally biased region" description="Low complexity" evidence="2">
    <location>
        <begin position="361"/>
        <end position="379"/>
    </location>
</feature>
<dbReference type="InterPro" id="IPR018490">
    <property type="entry name" value="cNMP-bd_dom_sf"/>
</dbReference>
<accession>A0A0V0QTP6</accession>
<organism evidence="4 5">
    <name type="scientific">Pseudocohnilembus persalinus</name>
    <name type="common">Ciliate</name>
    <dbReference type="NCBI Taxonomy" id="266149"/>
    <lineage>
        <taxon>Eukaryota</taxon>
        <taxon>Sar</taxon>
        <taxon>Alveolata</taxon>
        <taxon>Ciliophora</taxon>
        <taxon>Intramacronucleata</taxon>
        <taxon>Oligohymenophorea</taxon>
        <taxon>Scuticociliatia</taxon>
        <taxon>Philasterida</taxon>
        <taxon>Pseudocohnilembidae</taxon>
        <taxon>Pseudocohnilembus</taxon>
    </lineage>
</organism>
<keyword evidence="5" id="KW-1185">Reference proteome</keyword>
<dbReference type="Proteomes" id="UP000054937">
    <property type="component" value="Unassembled WGS sequence"/>
</dbReference>
<protein>
    <submittedName>
        <fullName evidence="4">Cyclic nucleotide-binding protein</fullName>
    </submittedName>
</protein>
<feature type="coiled-coil region" evidence="1">
    <location>
        <begin position="741"/>
        <end position="775"/>
    </location>
</feature>
<dbReference type="SUPFAM" id="SSF51206">
    <property type="entry name" value="cAMP-binding domain-like"/>
    <property type="match status" value="1"/>
</dbReference>
<dbReference type="AlphaFoldDB" id="A0A0V0QTP6"/>
<reference evidence="4 5" key="1">
    <citation type="journal article" date="2015" name="Sci. Rep.">
        <title>Genome of the facultative scuticociliatosis pathogen Pseudocohnilembus persalinus provides insight into its virulence through horizontal gene transfer.</title>
        <authorList>
            <person name="Xiong J."/>
            <person name="Wang G."/>
            <person name="Cheng J."/>
            <person name="Tian M."/>
            <person name="Pan X."/>
            <person name="Warren A."/>
            <person name="Jiang C."/>
            <person name="Yuan D."/>
            <person name="Miao W."/>
        </authorList>
    </citation>
    <scope>NUCLEOTIDE SEQUENCE [LARGE SCALE GENOMIC DNA]</scope>
    <source>
        <strain evidence="4">36N120E</strain>
    </source>
</reference>
<feature type="compositionally biased region" description="Low complexity" evidence="2">
    <location>
        <begin position="420"/>
        <end position="433"/>
    </location>
</feature>
<comment type="caution">
    <text evidence="4">The sequence shown here is derived from an EMBL/GenBank/DDBJ whole genome shotgun (WGS) entry which is preliminary data.</text>
</comment>
<feature type="coiled-coil region" evidence="1">
    <location>
        <begin position="527"/>
        <end position="557"/>
    </location>
</feature>
<evidence type="ECO:0000313" key="4">
    <source>
        <dbReference type="EMBL" id="KRX05630.1"/>
    </source>
</evidence>
<evidence type="ECO:0000259" key="3">
    <source>
        <dbReference type="PROSITE" id="PS50042"/>
    </source>
</evidence>
<dbReference type="PROSITE" id="PS50042">
    <property type="entry name" value="CNMP_BINDING_3"/>
    <property type="match status" value="1"/>
</dbReference>
<dbReference type="CDD" id="cd00038">
    <property type="entry name" value="CAP_ED"/>
    <property type="match status" value="1"/>
</dbReference>
<feature type="compositionally biased region" description="Polar residues" evidence="2">
    <location>
        <begin position="350"/>
        <end position="360"/>
    </location>
</feature>
<proteinExistence type="predicted"/>
<gene>
    <name evidence="4" type="ORF">PPERSA_09770</name>
</gene>
<feature type="domain" description="Cyclic nucleotide-binding" evidence="3">
    <location>
        <begin position="26"/>
        <end position="115"/>
    </location>
</feature>
<keyword evidence="1" id="KW-0175">Coiled coil</keyword>
<dbReference type="Gene3D" id="2.60.120.10">
    <property type="entry name" value="Jelly Rolls"/>
    <property type="match status" value="1"/>
</dbReference>
<dbReference type="InParanoid" id="A0A0V0QTP6"/>
<evidence type="ECO:0000256" key="2">
    <source>
        <dbReference type="SAM" id="MobiDB-lite"/>
    </source>
</evidence>
<feature type="region of interest" description="Disordered" evidence="2">
    <location>
        <begin position="350"/>
        <end position="391"/>
    </location>
</feature>
<feature type="compositionally biased region" description="Acidic residues" evidence="2">
    <location>
        <begin position="382"/>
        <end position="391"/>
    </location>
</feature>
<evidence type="ECO:0000256" key="1">
    <source>
        <dbReference type="SAM" id="Coils"/>
    </source>
</evidence>
<sequence length="1166" mass="139589">MLNVPPKERTSASIKNFLNEIKEIPFFKNLYNNGLQEIARQIVKNLIHTGFNKDAYLIQPHVPMNGLYILMSGEVGIFEEVEGKEMLQNVDVLQIQGQIIGSLDQENKFSQYTFICLTQCHFAYLSQRYQRTILQPYDIFGQENLFKKVPKEYTIICDTYDAEILVVPCQYFKSFIVQNPISKKILINKIDIAQKNQFIQYPKTQSIQPSNLALYSQFRVQDPFLLQELQKTKNQDDFVKKKQLNTSENNQKIQINQNKQANKNDFKDMNISQVTQKNNLNDLNNDLIQIPSQNDKQLSNSRLSFKNKNKILKREKNILKNIDLDINNQEPLFDPRDALLQQLYLSSNTGKHNSSKFVSSQQGQDQQQNFKKQNESQQYQDKDEEEQYYQDEGNDLESQDINQELIISENFSDQKDSQKQNDQNQQSQVQKNQYESNDDSFKYDSKEFKNDEDQIQKDSQQDFIQEKCKNDDQIQDQSNSIQQKDEIYDQNIQISDSIQQQKEQVYQSIQEDDLKNYNNIMYEQSDIKDNEQNNQEYMNNQNEVNENENNNEQQQMQNYNYLYHMVQEEQIQQQLYESNIVNLQIQKNQTLEFETQNILKWQEGLPQNFFNNLTEDKCYQIEENSKLLKWAGLYLIFNNFKAKQLTNLKVIEKLIRRLKREESDFKPEFLQFLQAESNYQQANYTFAFKKFQSVFERIQQQKQIINNQYQNVTDQDYKPLVQRIKECLTNIGKFDEAKKYENMLKSDLEIQEQQIRDKQSQEEEKQKEKIKYKQNLKHFNVLGWYEFLPEDFFNLSLQELIKNYQNDDIILSLGYFYHEYDQNNFEDSIKYLEKIQHINKNFQPQLINLLKCTTKLQLREIQEALDIGIKLYLKFQNQNVLKQNTQIYNLFYLTMASIYSELGDQMMSLNFEKKIVHEVGNEEFVYGEDNIENIKEKQKINSIKEEALKQKQILIDEEQHWQIQQNVKINLEKLDLQNENLFNWKENISPQVLIWTEEECYKQTKENYFYASLRLYMIDYENNQFESALEFIEQAIIINEKFNPWQLNFLAADCCLKENKIEQGLKYLLKSHEILLQDNQIEIQDNQVLQSKNNGKYDLLFDYLSQTYRKVGFYKRALQFYQMKQQENQMQETLEILKKEAEINSNQQEIVNINKFNEILMIKKEQ</sequence>
<feature type="region of interest" description="Disordered" evidence="2">
    <location>
        <begin position="413"/>
        <end position="444"/>
    </location>
</feature>
<dbReference type="InterPro" id="IPR000595">
    <property type="entry name" value="cNMP-bd_dom"/>
</dbReference>